<accession>A0AC34FXW8</accession>
<dbReference type="Proteomes" id="UP000887579">
    <property type="component" value="Unplaced"/>
</dbReference>
<evidence type="ECO:0000313" key="2">
    <source>
        <dbReference type="WBParaSite" id="ES5_v2.g22335.t1"/>
    </source>
</evidence>
<proteinExistence type="predicted"/>
<evidence type="ECO:0000313" key="1">
    <source>
        <dbReference type="Proteomes" id="UP000887579"/>
    </source>
</evidence>
<organism evidence="1 2">
    <name type="scientific">Panagrolaimus sp. ES5</name>
    <dbReference type="NCBI Taxonomy" id="591445"/>
    <lineage>
        <taxon>Eukaryota</taxon>
        <taxon>Metazoa</taxon>
        <taxon>Ecdysozoa</taxon>
        <taxon>Nematoda</taxon>
        <taxon>Chromadorea</taxon>
        <taxon>Rhabditida</taxon>
        <taxon>Tylenchina</taxon>
        <taxon>Panagrolaimomorpha</taxon>
        <taxon>Panagrolaimoidea</taxon>
        <taxon>Panagrolaimidae</taxon>
        <taxon>Panagrolaimus</taxon>
    </lineage>
</organism>
<dbReference type="WBParaSite" id="ES5_v2.g22335.t1">
    <property type="protein sequence ID" value="ES5_v2.g22335.t1"/>
    <property type="gene ID" value="ES5_v2.g22335"/>
</dbReference>
<name>A0AC34FXW8_9BILA</name>
<reference evidence="2" key="1">
    <citation type="submission" date="2022-11" db="UniProtKB">
        <authorList>
            <consortium name="WormBaseParasite"/>
        </authorList>
    </citation>
    <scope>IDENTIFICATION</scope>
</reference>
<sequence>MPSAENDRDDARANLLDQINRGTTLKKTGFLELLEDKSILNKKKEIDSNFLSIFSKSPLMPLTQDNSERTNSQTSPPSLPSTSPPMLPSINSSTTTKIRFTTFLKPKTAPKPKLTTNNVTNDATPDLTSVEQSHSLTINAPQVLPSESPSTKLQQPKTSFSKAEFIKNSLSGRRPAVCLSTDDENNENGSSFDEN</sequence>
<protein>
    <submittedName>
        <fullName evidence="2">WH2 domain-containing protein</fullName>
    </submittedName>
</protein>